<keyword evidence="2" id="KW-0119">Carbohydrate metabolism</keyword>
<feature type="chain" id="PRO_5047381270" evidence="3">
    <location>
        <begin position="34"/>
        <end position="572"/>
    </location>
</feature>
<organism evidence="6 7">
    <name type="scientific">Streptomyces yaanensis</name>
    <dbReference type="NCBI Taxonomy" id="1142239"/>
    <lineage>
        <taxon>Bacteria</taxon>
        <taxon>Bacillati</taxon>
        <taxon>Actinomycetota</taxon>
        <taxon>Actinomycetes</taxon>
        <taxon>Kitasatosporales</taxon>
        <taxon>Streptomycetaceae</taxon>
        <taxon>Streptomyces</taxon>
    </lineage>
</organism>
<dbReference type="InterPro" id="IPR013783">
    <property type="entry name" value="Ig-like_fold"/>
</dbReference>
<dbReference type="RefSeq" id="WP_310763139.1">
    <property type="nucleotide sequence ID" value="NZ_JBHRWR010000008.1"/>
</dbReference>
<evidence type="ECO:0000313" key="6">
    <source>
        <dbReference type="EMBL" id="MFC3573676.1"/>
    </source>
</evidence>
<keyword evidence="1" id="KW-0326">Glycosidase</keyword>
<comment type="caution">
    <text evidence="6">The sequence shown here is derived from an EMBL/GenBank/DDBJ whole genome shotgun (WGS) entry which is preliminary data.</text>
</comment>
<evidence type="ECO:0000256" key="2">
    <source>
        <dbReference type="ARBA" id="ARBA00023326"/>
    </source>
</evidence>
<protein>
    <submittedName>
        <fullName evidence="6">PA14 domain-containing protein</fullName>
    </submittedName>
</protein>
<dbReference type="Gene3D" id="2.60.40.10">
    <property type="entry name" value="Immunoglobulins"/>
    <property type="match status" value="4"/>
</dbReference>
<evidence type="ECO:0000256" key="3">
    <source>
        <dbReference type="SAM" id="SignalP"/>
    </source>
</evidence>
<keyword evidence="3" id="KW-0732">Signal</keyword>
<feature type="domain" description="Fibronectin type-III" evidence="4">
    <location>
        <begin position="173"/>
        <end position="272"/>
    </location>
</feature>
<dbReference type="PROSITE" id="PS50853">
    <property type="entry name" value="FN3"/>
    <property type="match status" value="2"/>
</dbReference>
<dbReference type="Pfam" id="PF07691">
    <property type="entry name" value="PA14"/>
    <property type="match status" value="1"/>
</dbReference>
<evidence type="ECO:0000259" key="4">
    <source>
        <dbReference type="PROSITE" id="PS50853"/>
    </source>
</evidence>
<dbReference type="InterPro" id="IPR036116">
    <property type="entry name" value="FN3_sf"/>
</dbReference>
<evidence type="ECO:0000259" key="5">
    <source>
        <dbReference type="PROSITE" id="PS51820"/>
    </source>
</evidence>
<keyword evidence="1" id="KW-0378">Hydrolase</keyword>
<proteinExistence type="predicted"/>
<dbReference type="InterPro" id="IPR011658">
    <property type="entry name" value="PA14_dom"/>
</dbReference>
<dbReference type="SMART" id="SM00758">
    <property type="entry name" value="PA14"/>
    <property type="match status" value="1"/>
</dbReference>
<keyword evidence="2" id="KW-0624">Polysaccharide degradation</keyword>
<evidence type="ECO:0000256" key="1">
    <source>
        <dbReference type="ARBA" id="ARBA00023295"/>
    </source>
</evidence>
<feature type="domain" description="PA14" evidence="5">
    <location>
        <begin position="37"/>
        <end position="177"/>
    </location>
</feature>
<feature type="signal peptide" evidence="3">
    <location>
        <begin position="1"/>
        <end position="33"/>
    </location>
</feature>
<name>A0ABV7SAZ9_9ACTN</name>
<dbReference type="EMBL" id="JBHRWR010000008">
    <property type="protein sequence ID" value="MFC3573676.1"/>
    <property type="molecule type" value="Genomic_DNA"/>
</dbReference>
<dbReference type="InterPro" id="IPR037524">
    <property type="entry name" value="PA14/GLEYA"/>
</dbReference>
<feature type="domain" description="Fibronectin type-III" evidence="4">
    <location>
        <begin position="362"/>
        <end position="465"/>
    </location>
</feature>
<gene>
    <name evidence="6" type="ORF">ACFOZ0_10420</name>
</gene>
<keyword evidence="7" id="KW-1185">Reference proteome</keyword>
<dbReference type="InterPro" id="IPR003961">
    <property type="entry name" value="FN3_dom"/>
</dbReference>
<dbReference type="PROSITE" id="PS51820">
    <property type="entry name" value="PA14"/>
    <property type="match status" value="1"/>
</dbReference>
<dbReference type="SMART" id="SM00060">
    <property type="entry name" value="FN3"/>
    <property type="match status" value="3"/>
</dbReference>
<evidence type="ECO:0000313" key="7">
    <source>
        <dbReference type="Proteomes" id="UP001595701"/>
    </source>
</evidence>
<dbReference type="SUPFAM" id="SSF56988">
    <property type="entry name" value="Anthrax protective antigen"/>
    <property type="match status" value="1"/>
</dbReference>
<accession>A0ABV7SAZ9</accession>
<reference evidence="7" key="1">
    <citation type="journal article" date="2019" name="Int. J. Syst. Evol. Microbiol.">
        <title>The Global Catalogue of Microorganisms (GCM) 10K type strain sequencing project: providing services to taxonomists for standard genome sequencing and annotation.</title>
        <authorList>
            <consortium name="The Broad Institute Genomics Platform"/>
            <consortium name="The Broad Institute Genome Sequencing Center for Infectious Disease"/>
            <person name="Wu L."/>
            <person name="Ma J."/>
        </authorList>
    </citation>
    <scope>NUCLEOTIDE SEQUENCE [LARGE SCALE GENOMIC DNA]</scope>
    <source>
        <strain evidence="7">CGMCC 4.7035</strain>
    </source>
</reference>
<dbReference type="SUPFAM" id="SSF49265">
    <property type="entry name" value="Fibronectin type III"/>
    <property type="match status" value="2"/>
</dbReference>
<sequence length="572" mass="60322">MNPARRTTAAAATAVVLATAGGLLTATTAPASAATTCTSPVFKRQFFANTTFAGTPKKTDCDSAIGENWGTGAPASGLPTNNFGVRWTVTRDFGSGGPFSFAAAAQDGVRVYLDGVRKVDLWKNVSTTVTKTVNVTIPSGKHTLRVDYVNWTGSANVKFAYLPRTSATVDKVKPLTPTGTSVSYDTATGKAKLVWARNKEMDLAGYRVYRRPKGSADWTRLTTTTATSYTDTTLPVTGAAYYYEIRAYDKAGNESTGTADQAVTTVDRTAPTVPTGLSTSSEPEGLRVGWSAVEGAVSYRVYRAATADGTYTGVGTTAQVSYVDASAAEDTTYYYRVTALDAAGNESARSVAVSGKRRDLTPPSAVTGVTVTPTEYGFEVRWDANPTADLASYVVRRGELWGDEEQQVCSLSPGYYVSADTTSYAYTVVPDGEESCFIVDAIDDAGNSSFKWTGEAQIVTATELDMTPSVATPEGSPLTLDATGAEGDEGNRLSWSGLGVDAPEAARGYRVYRWNPATSTYEKIADLGASALEYFDTAARRGTTSYYWVTAVAADGTESLPAGDAAVSAPTG</sequence>
<dbReference type="Proteomes" id="UP001595701">
    <property type="component" value="Unassembled WGS sequence"/>
</dbReference>